<accession>A0A8X6YFK3</accession>
<name>A0A8X6YFK3_9ARAC</name>
<gene>
    <name evidence="1" type="ORF">TNIN_366891</name>
</gene>
<evidence type="ECO:0000313" key="2">
    <source>
        <dbReference type="Proteomes" id="UP000886998"/>
    </source>
</evidence>
<organism evidence="1 2">
    <name type="scientific">Trichonephila inaurata madagascariensis</name>
    <dbReference type="NCBI Taxonomy" id="2747483"/>
    <lineage>
        <taxon>Eukaryota</taxon>
        <taxon>Metazoa</taxon>
        <taxon>Ecdysozoa</taxon>
        <taxon>Arthropoda</taxon>
        <taxon>Chelicerata</taxon>
        <taxon>Arachnida</taxon>
        <taxon>Araneae</taxon>
        <taxon>Araneomorphae</taxon>
        <taxon>Entelegynae</taxon>
        <taxon>Araneoidea</taxon>
        <taxon>Nephilidae</taxon>
        <taxon>Trichonephila</taxon>
        <taxon>Trichonephila inaurata</taxon>
    </lineage>
</organism>
<dbReference type="AlphaFoldDB" id="A0A8X6YFK3"/>
<dbReference type="EMBL" id="BMAV01018620">
    <property type="protein sequence ID" value="GFY71112.1"/>
    <property type="molecule type" value="Genomic_DNA"/>
</dbReference>
<evidence type="ECO:0000313" key="1">
    <source>
        <dbReference type="EMBL" id="GFY71112.1"/>
    </source>
</evidence>
<reference evidence="1" key="1">
    <citation type="submission" date="2020-08" db="EMBL/GenBank/DDBJ databases">
        <title>Multicomponent nature underlies the extraordinary mechanical properties of spider dragline silk.</title>
        <authorList>
            <person name="Kono N."/>
            <person name="Nakamura H."/>
            <person name="Mori M."/>
            <person name="Yoshida Y."/>
            <person name="Ohtoshi R."/>
            <person name="Malay A.D."/>
            <person name="Moran D.A.P."/>
            <person name="Tomita M."/>
            <person name="Numata K."/>
            <person name="Arakawa K."/>
        </authorList>
    </citation>
    <scope>NUCLEOTIDE SEQUENCE</scope>
</reference>
<protein>
    <submittedName>
        <fullName evidence="1">Uncharacterized protein</fullName>
    </submittedName>
</protein>
<sequence length="67" mass="7663">MFEERKQDFALGKVSLRRQRTAIHFLETIPCGRKDASTVCHEGVLEPQDQWAQRGMRSGSLSSWPTT</sequence>
<feature type="non-terminal residue" evidence="1">
    <location>
        <position position="1"/>
    </location>
</feature>
<keyword evidence="2" id="KW-1185">Reference proteome</keyword>
<proteinExistence type="predicted"/>
<comment type="caution">
    <text evidence="1">The sequence shown here is derived from an EMBL/GenBank/DDBJ whole genome shotgun (WGS) entry which is preliminary data.</text>
</comment>
<dbReference type="Proteomes" id="UP000886998">
    <property type="component" value="Unassembled WGS sequence"/>
</dbReference>